<gene>
    <name evidence="2" type="ORF">C8P64_0802</name>
</gene>
<organism evidence="2 3">
    <name type="scientific">Christiangramia gaetbulicola</name>
    <dbReference type="NCBI Taxonomy" id="703340"/>
    <lineage>
        <taxon>Bacteria</taxon>
        <taxon>Pseudomonadati</taxon>
        <taxon>Bacteroidota</taxon>
        <taxon>Flavobacteriia</taxon>
        <taxon>Flavobacteriales</taxon>
        <taxon>Flavobacteriaceae</taxon>
        <taxon>Christiangramia</taxon>
    </lineage>
</organism>
<dbReference type="InterPro" id="IPR000182">
    <property type="entry name" value="GNAT_dom"/>
</dbReference>
<protein>
    <submittedName>
        <fullName evidence="2">Putative acetyltransferase</fullName>
    </submittedName>
</protein>
<comment type="caution">
    <text evidence="2">The sequence shown here is derived from an EMBL/GenBank/DDBJ whole genome shotgun (WGS) entry which is preliminary data.</text>
</comment>
<dbReference type="PANTHER" id="PTHR43451:SF1">
    <property type="entry name" value="ACETYLTRANSFERASE"/>
    <property type="match status" value="1"/>
</dbReference>
<sequence>MEKRLKFFKASISDLEEIQKLFVQTIKAAGPAHYNPAQINTWISSVKNTSRWTEAIKDQYFLLSKIEDTLVGFASLKGGCYIDFMYVHYKHFRKGIAKQLLAQLEKEALELGHYELTADVSKTALAFFELNGFKMEKENQNIRNGVLITNYRMKKILQD</sequence>
<dbReference type="PROSITE" id="PS51186">
    <property type="entry name" value="GNAT"/>
    <property type="match status" value="1"/>
</dbReference>
<dbReference type="CDD" id="cd04301">
    <property type="entry name" value="NAT_SF"/>
    <property type="match status" value="1"/>
</dbReference>
<dbReference type="PANTHER" id="PTHR43451">
    <property type="entry name" value="ACETYLTRANSFERASE (GNAT) FAMILY PROTEIN"/>
    <property type="match status" value="1"/>
</dbReference>
<dbReference type="InterPro" id="IPR052564">
    <property type="entry name" value="N-acetyltrans/Recomb-assoc"/>
</dbReference>
<dbReference type="EMBL" id="QBKQ01000001">
    <property type="protein sequence ID" value="PTX44820.1"/>
    <property type="molecule type" value="Genomic_DNA"/>
</dbReference>
<accession>A0A2T6ALY6</accession>
<proteinExistence type="predicted"/>
<evidence type="ECO:0000313" key="3">
    <source>
        <dbReference type="Proteomes" id="UP000244174"/>
    </source>
</evidence>
<dbReference type="AlphaFoldDB" id="A0A2T6ALY6"/>
<reference evidence="2 3" key="1">
    <citation type="submission" date="2018-04" db="EMBL/GenBank/DDBJ databases">
        <title>Genomic Encyclopedia of Archaeal and Bacterial Type Strains, Phase II (KMG-II): from individual species to whole genera.</title>
        <authorList>
            <person name="Goeker M."/>
        </authorList>
    </citation>
    <scope>NUCLEOTIDE SEQUENCE [LARGE SCALE GENOMIC DNA]</scope>
    <source>
        <strain evidence="2 3">DSM 23082</strain>
    </source>
</reference>
<keyword evidence="2" id="KW-0808">Transferase</keyword>
<evidence type="ECO:0000259" key="1">
    <source>
        <dbReference type="PROSITE" id="PS51186"/>
    </source>
</evidence>
<dbReference type="SUPFAM" id="SSF55729">
    <property type="entry name" value="Acyl-CoA N-acyltransferases (Nat)"/>
    <property type="match status" value="1"/>
</dbReference>
<dbReference type="Proteomes" id="UP000244174">
    <property type="component" value="Unassembled WGS sequence"/>
</dbReference>
<dbReference type="GO" id="GO:0016747">
    <property type="term" value="F:acyltransferase activity, transferring groups other than amino-acyl groups"/>
    <property type="evidence" value="ECO:0007669"/>
    <property type="project" value="InterPro"/>
</dbReference>
<dbReference type="Gene3D" id="3.40.630.30">
    <property type="match status" value="1"/>
</dbReference>
<dbReference type="InterPro" id="IPR016181">
    <property type="entry name" value="Acyl_CoA_acyltransferase"/>
</dbReference>
<feature type="domain" description="N-acetyltransferase" evidence="1">
    <location>
        <begin position="5"/>
        <end position="158"/>
    </location>
</feature>
<dbReference type="Pfam" id="PF13673">
    <property type="entry name" value="Acetyltransf_10"/>
    <property type="match status" value="1"/>
</dbReference>
<keyword evidence="3" id="KW-1185">Reference proteome</keyword>
<evidence type="ECO:0000313" key="2">
    <source>
        <dbReference type="EMBL" id="PTX44820.1"/>
    </source>
</evidence>
<dbReference type="RefSeq" id="WP_170106623.1">
    <property type="nucleotide sequence ID" value="NZ_QBKQ01000001.1"/>
</dbReference>
<name>A0A2T6ALY6_9FLAO</name>